<sequence length="625" mass="68991">MLRNKVLVLFLLVSSSTNRHVMSTPAQRCPDICRTVYRDGQKFDCHCPIFDNRNGEKSYCSWVGHGGKMHRSYSCIDAVPTGFQEGTQLIYIQHLRSPILLEGSFPNISSLQSLRIEKSNVSTIQPGAFRGLQSVTTLTLEDNRIARLEPDTFIGLERLEFLYLNKNAISSISPCAFRGLSRIIDIQLAENLLATVPVEALLQPKSLKLTTLNQNHIATIDSNVLHLKHLRVQLDDNELRCDENLTWFICHLPHLLQISHRYDLKCQSPEHLQGVVITSLLHYFCTDSSHGGIGYTINVSIVSPQHDNVSIPSPSHMSISSPYYKTSPMNEDTESPYANDVPVSQHTTEGDHVVILWGNPVNNNSGISTHTLAMIGVFLPLLLVFASVGVLLICKPWRGADQPTGTNEEESEESQNIEPYAVVYSVSAEVQGCDNNSSTGSQPTPAQSPVDSETIQPYAVAYDEDQGPEYDIRPYAVAYGDEDQGPEYDIRPYAVAYGDEDQGQEDDIKPYAVAHKEDVGQDDSCRIPLYGAGCPDTAQAAGGQTEAGATQLENITEQAAIVDEPVAEPWEQSPPTDGETESEYVKEVRENKHSTSNALYNPAHGQHESVDSTSNVLYNPVHGQQ</sequence>
<gene>
    <name evidence="6" type="ORF">BRAFLDRAFT_68050</name>
</gene>
<evidence type="ECO:0000256" key="5">
    <source>
        <dbReference type="SAM" id="SignalP"/>
    </source>
</evidence>
<accession>C3Y9B0</accession>
<dbReference type="SMART" id="SM00369">
    <property type="entry name" value="LRR_TYP"/>
    <property type="match status" value="4"/>
</dbReference>
<evidence type="ECO:0000256" key="3">
    <source>
        <dbReference type="SAM" id="MobiDB-lite"/>
    </source>
</evidence>
<dbReference type="SUPFAM" id="SSF52058">
    <property type="entry name" value="L domain-like"/>
    <property type="match status" value="1"/>
</dbReference>
<evidence type="ECO:0000256" key="2">
    <source>
        <dbReference type="ARBA" id="ARBA00022737"/>
    </source>
</evidence>
<dbReference type="PANTHER" id="PTHR24367">
    <property type="entry name" value="LEUCINE-RICH REPEAT-CONTAINING PROTEIN"/>
    <property type="match status" value="1"/>
</dbReference>
<feature type="compositionally biased region" description="Basic and acidic residues" evidence="3">
    <location>
        <begin position="583"/>
        <end position="593"/>
    </location>
</feature>
<dbReference type="InParanoid" id="C3Y9B0"/>
<dbReference type="InterPro" id="IPR003591">
    <property type="entry name" value="Leu-rich_rpt_typical-subtyp"/>
</dbReference>
<evidence type="ECO:0000256" key="4">
    <source>
        <dbReference type="SAM" id="Phobius"/>
    </source>
</evidence>
<evidence type="ECO:0000313" key="6">
    <source>
        <dbReference type="EMBL" id="EEN63166.1"/>
    </source>
</evidence>
<evidence type="ECO:0000256" key="1">
    <source>
        <dbReference type="ARBA" id="ARBA00022614"/>
    </source>
</evidence>
<keyword evidence="4" id="KW-1133">Transmembrane helix</keyword>
<feature type="chain" id="PRO_5002933417" evidence="5">
    <location>
        <begin position="24"/>
        <end position="625"/>
    </location>
</feature>
<dbReference type="Gene3D" id="3.80.10.10">
    <property type="entry name" value="Ribonuclease Inhibitor"/>
    <property type="match status" value="1"/>
</dbReference>
<feature type="region of interest" description="Disordered" evidence="3">
    <location>
        <begin position="432"/>
        <end position="451"/>
    </location>
</feature>
<feature type="signal peptide" evidence="5">
    <location>
        <begin position="1"/>
        <end position="23"/>
    </location>
</feature>
<keyword evidence="2" id="KW-0677">Repeat</keyword>
<feature type="transmembrane region" description="Helical" evidence="4">
    <location>
        <begin position="372"/>
        <end position="394"/>
    </location>
</feature>
<dbReference type="EMBL" id="GG666492">
    <property type="protein sequence ID" value="EEN63166.1"/>
    <property type="molecule type" value="Genomic_DNA"/>
</dbReference>
<name>C3Y9B0_BRAFL</name>
<keyword evidence="4" id="KW-0812">Transmembrane</keyword>
<dbReference type="eggNOG" id="KOG4237">
    <property type="taxonomic scope" value="Eukaryota"/>
</dbReference>
<dbReference type="PANTHER" id="PTHR24367:SF318">
    <property type="entry name" value="LEUCINE-RICH GLIOMA-INACTIVATED PROTEIN 1-LIKE"/>
    <property type="match status" value="1"/>
</dbReference>
<keyword evidence="5" id="KW-0732">Signal</keyword>
<keyword evidence="1" id="KW-0433">Leucine-rich repeat</keyword>
<dbReference type="InterPro" id="IPR001611">
    <property type="entry name" value="Leu-rich_rpt"/>
</dbReference>
<dbReference type="AlphaFoldDB" id="C3Y9B0"/>
<dbReference type="InterPro" id="IPR051295">
    <property type="entry name" value="LGI_related"/>
</dbReference>
<proteinExistence type="predicted"/>
<protein>
    <submittedName>
        <fullName evidence="6">Uncharacterized protein</fullName>
    </submittedName>
</protein>
<dbReference type="InterPro" id="IPR032675">
    <property type="entry name" value="LRR_dom_sf"/>
</dbReference>
<reference evidence="6" key="1">
    <citation type="journal article" date="2008" name="Nature">
        <title>The amphioxus genome and the evolution of the chordate karyotype.</title>
        <authorList>
            <consortium name="US DOE Joint Genome Institute (JGI-PGF)"/>
            <person name="Putnam N.H."/>
            <person name="Butts T."/>
            <person name="Ferrier D.E.K."/>
            <person name="Furlong R.F."/>
            <person name="Hellsten U."/>
            <person name="Kawashima T."/>
            <person name="Robinson-Rechavi M."/>
            <person name="Shoguchi E."/>
            <person name="Terry A."/>
            <person name="Yu J.-K."/>
            <person name="Benito-Gutierrez E.L."/>
            <person name="Dubchak I."/>
            <person name="Garcia-Fernandez J."/>
            <person name="Gibson-Brown J.J."/>
            <person name="Grigoriev I.V."/>
            <person name="Horton A.C."/>
            <person name="de Jong P.J."/>
            <person name="Jurka J."/>
            <person name="Kapitonov V.V."/>
            <person name="Kohara Y."/>
            <person name="Kuroki Y."/>
            <person name="Lindquist E."/>
            <person name="Lucas S."/>
            <person name="Osoegawa K."/>
            <person name="Pennacchio L.A."/>
            <person name="Salamov A.A."/>
            <person name="Satou Y."/>
            <person name="Sauka-Spengler T."/>
            <person name="Schmutz J."/>
            <person name="Shin-I T."/>
            <person name="Toyoda A."/>
            <person name="Bronner-Fraser M."/>
            <person name="Fujiyama A."/>
            <person name="Holland L.Z."/>
            <person name="Holland P.W.H."/>
            <person name="Satoh N."/>
            <person name="Rokhsar D.S."/>
        </authorList>
    </citation>
    <scope>NUCLEOTIDE SEQUENCE [LARGE SCALE GENOMIC DNA]</scope>
    <source>
        <strain evidence="6">S238N-H82</strain>
        <tissue evidence="6">Testes</tissue>
    </source>
</reference>
<keyword evidence="4" id="KW-0472">Membrane</keyword>
<feature type="compositionally biased region" description="Polar residues" evidence="3">
    <location>
        <begin position="611"/>
        <end position="625"/>
    </location>
</feature>
<organism>
    <name type="scientific">Branchiostoma floridae</name>
    <name type="common">Florida lancelet</name>
    <name type="synonym">Amphioxus</name>
    <dbReference type="NCBI Taxonomy" id="7739"/>
    <lineage>
        <taxon>Eukaryota</taxon>
        <taxon>Metazoa</taxon>
        <taxon>Chordata</taxon>
        <taxon>Cephalochordata</taxon>
        <taxon>Leptocardii</taxon>
        <taxon>Amphioxiformes</taxon>
        <taxon>Branchiostomatidae</taxon>
        <taxon>Branchiostoma</taxon>
    </lineage>
</organism>
<dbReference type="Pfam" id="PF13855">
    <property type="entry name" value="LRR_8"/>
    <property type="match status" value="1"/>
</dbReference>
<feature type="compositionally biased region" description="Polar residues" evidence="3">
    <location>
        <begin position="433"/>
        <end position="451"/>
    </location>
</feature>
<feature type="region of interest" description="Disordered" evidence="3">
    <location>
        <begin position="561"/>
        <end position="625"/>
    </location>
</feature>